<reference evidence="2 3" key="1">
    <citation type="submission" date="2020-08" db="EMBL/GenBank/DDBJ databases">
        <title>Genomic Encyclopedia of Type Strains, Phase IV (KMG-IV): sequencing the most valuable type-strain genomes for metagenomic binning, comparative biology and taxonomic classification.</title>
        <authorList>
            <person name="Goeker M."/>
        </authorList>
    </citation>
    <scope>NUCLEOTIDE SEQUENCE [LARGE SCALE GENOMIC DNA]</scope>
    <source>
        <strain evidence="2 3">DSM 103725</strain>
    </source>
</reference>
<dbReference type="RefSeq" id="WP_184678416.1">
    <property type="nucleotide sequence ID" value="NZ_JACHGY010000001.1"/>
</dbReference>
<gene>
    <name evidence="2" type="ORF">HNQ40_002729</name>
</gene>
<feature type="transmembrane region" description="Helical" evidence="1">
    <location>
        <begin position="21"/>
        <end position="44"/>
    </location>
</feature>
<dbReference type="EMBL" id="JACHGY010000001">
    <property type="protein sequence ID" value="MBB6430923.1"/>
    <property type="molecule type" value="Genomic_DNA"/>
</dbReference>
<keyword evidence="1" id="KW-0472">Membrane</keyword>
<name>A0A7X0LME0_9BACT</name>
<proteinExistence type="predicted"/>
<protein>
    <recommendedName>
        <fullName evidence="4">ResB-like domain-containing protein</fullName>
    </recommendedName>
</protein>
<feature type="transmembrane region" description="Helical" evidence="1">
    <location>
        <begin position="735"/>
        <end position="757"/>
    </location>
</feature>
<keyword evidence="1" id="KW-0812">Transmembrane</keyword>
<organism evidence="2 3">
    <name type="scientific">Algisphaera agarilytica</name>
    <dbReference type="NCBI Taxonomy" id="1385975"/>
    <lineage>
        <taxon>Bacteria</taxon>
        <taxon>Pseudomonadati</taxon>
        <taxon>Planctomycetota</taxon>
        <taxon>Phycisphaerae</taxon>
        <taxon>Phycisphaerales</taxon>
        <taxon>Phycisphaeraceae</taxon>
        <taxon>Algisphaera</taxon>
    </lineage>
</organism>
<keyword evidence="1" id="KW-1133">Transmembrane helix</keyword>
<accession>A0A7X0LME0</accession>
<sequence length="787" mass="87149">MSAKYKRVKQADEALPAPLRWLTRAFSSITLSVILLICVALYGAAGSMPFYFLLIGLAWMLILAGLVAGLVTFGVRLGGKTDWSTGKKMIISAGVLLGLVGSALLLGQLSYALIDSMPVFEQHKATKVYKLPAIEMNETEFFGWWPLQIILLLFVVNMIWATIRRIEFSIPRLGVLTVHTGIVTMALGSVFYAQLKLEGDMFIVRSDLPGARPVSHFYDRKMPAVFVSVDNAPAVQVELPELPRYNEYEMGELDIRLHEKPGFADRLGEDLRITIPGFIAYGELQPIWIEAPDDTVAPGSGPAITLAMGDQDTPGMGPRTTLTSAKPADRLMENEAWALEYLHAPSPQRLADLMSEPPAQARHALLIEVPEQGFREVREINPGDVFEVGDTGYRIEIEDIGPYGLPFVSEGYRGATDTQTTLNITTPGPTKPIKRFALHRYPERTQDFVEGQRGDPDPAIRTVYLDQSKIQAHLLTDPPLPESFASVGSQDDIWVLLRIAGIKPIISPLSEGKMPLADPERGDSWIHVVQRLERAVQAKRSVVTPRQLRDPKIEGTYEKALLPVRVEYDLRDENYKLTGETFSKTITLRQMPYLEQQGGEMKPEIVSIPGYGNVEVAFGRRRIQLPFAVAMTDFEMTPYPGSTIPKDFQSDLLIYPVDESGQPNGAPERASPHMNHPVVHRTADVALPLRKIKLSQAGWDPGDPMTSPQDKMLTDANGRFVNQQRFTILGVGNNVGIRVIAFGGFLMAIGIPYAFYAKPWLEKRRARKIAAAITQQSKSAPTANDAA</sequence>
<evidence type="ECO:0000313" key="3">
    <source>
        <dbReference type="Proteomes" id="UP000541810"/>
    </source>
</evidence>
<evidence type="ECO:0000256" key="1">
    <source>
        <dbReference type="SAM" id="Phobius"/>
    </source>
</evidence>
<feature type="transmembrane region" description="Helical" evidence="1">
    <location>
        <begin position="141"/>
        <end position="161"/>
    </location>
</feature>
<feature type="transmembrane region" description="Helical" evidence="1">
    <location>
        <begin position="89"/>
        <end position="114"/>
    </location>
</feature>
<evidence type="ECO:0008006" key="4">
    <source>
        <dbReference type="Google" id="ProtNLM"/>
    </source>
</evidence>
<evidence type="ECO:0000313" key="2">
    <source>
        <dbReference type="EMBL" id="MBB6430923.1"/>
    </source>
</evidence>
<dbReference type="Proteomes" id="UP000541810">
    <property type="component" value="Unassembled WGS sequence"/>
</dbReference>
<feature type="transmembrane region" description="Helical" evidence="1">
    <location>
        <begin position="50"/>
        <end position="77"/>
    </location>
</feature>
<comment type="caution">
    <text evidence="2">The sequence shown here is derived from an EMBL/GenBank/DDBJ whole genome shotgun (WGS) entry which is preliminary data.</text>
</comment>
<feature type="transmembrane region" description="Helical" evidence="1">
    <location>
        <begin position="173"/>
        <end position="195"/>
    </location>
</feature>
<dbReference type="AlphaFoldDB" id="A0A7X0LME0"/>
<keyword evidence="3" id="KW-1185">Reference proteome</keyword>